<dbReference type="Gene3D" id="2.60.40.10">
    <property type="entry name" value="Immunoglobulins"/>
    <property type="match status" value="1"/>
</dbReference>
<keyword evidence="8" id="KW-0378">Hydrolase</keyword>
<evidence type="ECO:0000256" key="12">
    <source>
        <dbReference type="ARBA" id="ARBA00023326"/>
    </source>
</evidence>
<gene>
    <name evidence="20" type="ORF">Daus18300_002315</name>
</gene>
<dbReference type="InterPro" id="IPR002772">
    <property type="entry name" value="Glyco_hydro_3_C"/>
</dbReference>
<evidence type="ECO:0000256" key="4">
    <source>
        <dbReference type="ARBA" id="ARBA00005336"/>
    </source>
</evidence>
<evidence type="ECO:0000256" key="2">
    <source>
        <dbReference type="ARBA" id="ARBA00004613"/>
    </source>
</evidence>
<dbReference type="InterPro" id="IPR050288">
    <property type="entry name" value="Cellulose_deg_GH3"/>
</dbReference>
<dbReference type="EMBL" id="JAWRVE010000013">
    <property type="protein sequence ID" value="KAL1877961.1"/>
    <property type="molecule type" value="Genomic_DNA"/>
</dbReference>
<evidence type="ECO:0000259" key="19">
    <source>
        <dbReference type="SMART" id="SM01217"/>
    </source>
</evidence>
<keyword evidence="11" id="KW-0326">Glycosidase</keyword>
<evidence type="ECO:0000256" key="6">
    <source>
        <dbReference type="ARBA" id="ARBA00022525"/>
    </source>
</evidence>
<feature type="signal peptide" evidence="18">
    <location>
        <begin position="1"/>
        <end position="16"/>
    </location>
</feature>
<dbReference type="SUPFAM" id="SSF52279">
    <property type="entry name" value="Beta-D-glucan exohydrolase, C-terminal domain"/>
    <property type="match status" value="1"/>
</dbReference>
<evidence type="ECO:0000256" key="5">
    <source>
        <dbReference type="ARBA" id="ARBA00012744"/>
    </source>
</evidence>
<evidence type="ECO:0000256" key="10">
    <source>
        <dbReference type="ARBA" id="ARBA00023277"/>
    </source>
</evidence>
<evidence type="ECO:0000256" key="14">
    <source>
        <dbReference type="ARBA" id="ARBA00039579"/>
    </source>
</evidence>
<evidence type="ECO:0000256" key="13">
    <source>
        <dbReference type="ARBA" id="ARBA00024983"/>
    </source>
</evidence>
<dbReference type="InterPro" id="IPR017853">
    <property type="entry name" value="GH"/>
</dbReference>
<keyword evidence="7 18" id="KW-0732">Signal</keyword>
<evidence type="ECO:0000256" key="15">
    <source>
        <dbReference type="ARBA" id="ARBA00041276"/>
    </source>
</evidence>
<evidence type="ECO:0000256" key="9">
    <source>
        <dbReference type="ARBA" id="ARBA00023180"/>
    </source>
</evidence>
<dbReference type="PANTHER" id="PTHR42715:SF12">
    <property type="entry name" value="BETA-GLUCOSIDASE G-RELATED"/>
    <property type="match status" value="1"/>
</dbReference>
<proteinExistence type="inferred from homology"/>
<evidence type="ECO:0000256" key="11">
    <source>
        <dbReference type="ARBA" id="ARBA00023295"/>
    </source>
</evidence>
<organism evidence="20 21">
    <name type="scientific">Diaporthe australafricana</name>
    <dbReference type="NCBI Taxonomy" id="127596"/>
    <lineage>
        <taxon>Eukaryota</taxon>
        <taxon>Fungi</taxon>
        <taxon>Dikarya</taxon>
        <taxon>Ascomycota</taxon>
        <taxon>Pezizomycotina</taxon>
        <taxon>Sordariomycetes</taxon>
        <taxon>Sordariomycetidae</taxon>
        <taxon>Diaporthales</taxon>
        <taxon>Diaporthaceae</taxon>
        <taxon>Diaporthe</taxon>
    </lineage>
</organism>
<keyword evidence="6" id="KW-0964">Secreted</keyword>
<comment type="catalytic activity">
    <reaction evidence="1">
        <text>Hydrolysis of terminal, non-reducing beta-D-glucosyl residues with release of beta-D-glucose.</text>
        <dbReference type="EC" id="3.2.1.21"/>
    </reaction>
</comment>
<comment type="similarity">
    <text evidence="4">Belongs to the glycosyl hydrolase 3 family.</text>
</comment>
<evidence type="ECO:0000256" key="18">
    <source>
        <dbReference type="SAM" id="SignalP"/>
    </source>
</evidence>
<evidence type="ECO:0000256" key="3">
    <source>
        <dbReference type="ARBA" id="ARBA00004987"/>
    </source>
</evidence>
<reference evidence="20 21" key="1">
    <citation type="journal article" date="2024" name="IMA Fungus">
        <title>IMA Genome - F19 : A genome assembly and annotation guide to empower mycologists, including annotated draft genome sequences of Ceratocystis pirilliformis, Diaporthe australafricana, Fusarium ophioides, Paecilomyces lecythidis, and Sporothrix stenoceras.</title>
        <authorList>
            <person name="Aylward J."/>
            <person name="Wilson A.M."/>
            <person name="Visagie C.M."/>
            <person name="Spraker J."/>
            <person name="Barnes I."/>
            <person name="Buitendag C."/>
            <person name="Ceriani C."/>
            <person name="Del Mar Angel L."/>
            <person name="du Plessis D."/>
            <person name="Fuchs T."/>
            <person name="Gasser K."/>
            <person name="Kramer D."/>
            <person name="Li W."/>
            <person name="Munsamy K."/>
            <person name="Piso A."/>
            <person name="Price J.L."/>
            <person name="Sonnekus B."/>
            <person name="Thomas C."/>
            <person name="van der Nest A."/>
            <person name="van Dijk A."/>
            <person name="van Heerden A."/>
            <person name="van Vuuren N."/>
            <person name="Yilmaz N."/>
            <person name="Duong T.A."/>
            <person name="van der Merwe N.A."/>
            <person name="Wingfield M.J."/>
            <person name="Wingfield B.D."/>
        </authorList>
    </citation>
    <scope>NUCLEOTIDE SEQUENCE [LARGE SCALE GENOMIC DNA]</scope>
    <source>
        <strain evidence="20 21">CMW 18300</strain>
    </source>
</reference>
<keyword evidence="9" id="KW-0325">Glycoprotein</keyword>
<keyword evidence="12" id="KW-0624">Polysaccharide degradation</keyword>
<dbReference type="Gene3D" id="3.40.50.1700">
    <property type="entry name" value="Glycoside hydrolase family 3 C-terminal domain"/>
    <property type="match status" value="1"/>
</dbReference>
<dbReference type="InterPro" id="IPR001764">
    <property type="entry name" value="Glyco_hydro_3_N"/>
</dbReference>
<evidence type="ECO:0000256" key="1">
    <source>
        <dbReference type="ARBA" id="ARBA00000448"/>
    </source>
</evidence>
<protein>
    <recommendedName>
        <fullName evidence="14">Probable beta-glucosidase G</fullName>
        <ecNumber evidence="5">3.2.1.21</ecNumber>
    </recommendedName>
    <alternativeName>
        <fullName evidence="15">Beta-D-glucoside glucohydrolase G</fullName>
    </alternativeName>
    <alternativeName>
        <fullName evidence="16">Cellobiase G</fullName>
    </alternativeName>
    <alternativeName>
        <fullName evidence="17">Gentiobiase G</fullName>
    </alternativeName>
</protein>
<evidence type="ECO:0000256" key="7">
    <source>
        <dbReference type="ARBA" id="ARBA00022729"/>
    </source>
</evidence>
<evidence type="ECO:0000313" key="21">
    <source>
        <dbReference type="Proteomes" id="UP001583177"/>
    </source>
</evidence>
<accession>A0ABR3XQF5</accession>
<dbReference type="PANTHER" id="PTHR42715">
    <property type="entry name" value="BETA-GLUCOSIDASE"/>
    <property type="match status" value="1"/>
</dbReference>
<feature type="chain" id="PRO_5045243500" description="Probable beta-glucosidase G" evidence="18">
    <location>
        <begin position="17"/>
        <end position="806"/>
    </location>
</feature>
<dbReference type="InterPro" id="IPR036881">
    <property type="entry name" value="Glyco_hydro_3_C_sf"/>
</dbReference>
<dbReference type="InterPro" id="IPR013783">
    <property type="entry name" value="Ig-like_fold"/>
</dbReference>
<keyword evidence="10" id="KW-0119">Carbohydrate metabolism</keyword>
<evidence type="ECO:0000313" key="20">
    <source>
        <dbReference type="EMBL" id="KAL1877961.1"/>
    </source>
</evidence>
<dbReference type="Pfam" id="PF01915">
    <property type="entry name" value="Glyco_hydro_3_C"/>
    <property type="match status" value="1"/>
</dbReference>
<feature type="domain" description="Fibronectin type III-like" evidence="19">
    <location>
        <begin position="707"/>
        <end position="778"/>
    </location>
</feature>
<evidence type="ECO:0000256" key="8">
    <source>
        <dbReference type="ARBA" id="ARBA00022801"/>
    </source>
</evidence>
<comment type="subcellular location">
    <subcellularLocation>
        <location evidence="2">Secreted</location>
    </subcellularLocation>
</comment>
<dbReference type="InterPro" id="IPR036962">
    <property type="entry name" value="Glyco_hydro_3_N_sf"/>
</dbReference>
<dbReference type="Proteomes" id="UP001583177">
    <property type="component" value="Unassembled WGS sequence"/>
</dbReference>
<dbReference type="PRINTS" id="PR00133">
    <property type="entry name" value="GLHYDRLASE3"/>
</dbReference>
<keyword evidence="21" id="KW-1185">Reference proteome</keyword>
<dbReference type="SUPFAM" id="SSF51445">
    <property type="entry name" value="(Trans)glycosidases"/>
    <property type="match status" value="1"/>
</dbReference>
<sequence length="806" mass="87267">MRVSLFLLLGANAALASNSTPGYRSPNNGTRDWDDAVHLAQDLVSQLTLDEKVEMITGNGSAGNCIGNIAPIPRLNFTGLCMLDGPAAVNRADLISVFPSGITAAATWDRELIYLRGYALGEEFKGKGGHVILGPSTGPMGRHALGGRNWEGFGPDPYLAGISIAESIYGLQDAGVQACAKHCIANEQETQRSSTINTDGTRTEGISSNVDDRTVHELYLWPFANAIKAGTMSIMCSYNRVNQKYSCENSYLLQTLLRDELGFKGYVVSDWFATHSTAESINAGLDLEMPGYVPTEYPGSEFWFGKNVLSAVHNGSVTVTRVDEMITNILTPYYYLRQDAEDYPTPEDALRYVLLVQEVSIEFGRQIGLIPDDFVFPRGRDVRGDHAKIIREMGAAGTVLLKNVNETLPLKDPKVIGVFGNDAGDFTNGFFRPSEVPESVNTGTMIIGGGSGTGRPPYVVSPLDAIKAKARETDAQVFYVTHNEVLAGNDFRGVYPPPELCLVFQQTFASESFDRTSFELDGNLTAVVNNVADFCGNTIVVTHSGGVNTMPWANNTKIGAVLAAHYPGQESGNSIVDVLWGDVAPSGRLPYTVPRFAQDAGPAVVNLTQPVADPLAWQADFTEGQLIDYRHYDAQEIEPLYEFGFGLTYTTFAIDGDNTSVALAATSVADRPDAAVPVQPGGHPQLWEDVVIVTTRVTNTGDRAAHAVPQLYVSFPEGAPEGTPVKVLRGFEKVLVEAGASADVEFRLQRRDVSYWDTTDQAWVIPNGEFVFLVGFSSRDLPVEKTLAVLPVDGGSQGLDNRFVVN</sequence>
<dbReference type="Pfam" id="PF14310">
    <property type="entry name" value="Fn3-like"/>
    <property type="match status" value="1"/>
</dbReference>
<name>A0ABR3XQF5_9PEZI</name>
<comment type="caution">
    <text evidence="20">The sequence shown here is derived from an EMBL/GenBank/DDBJ whole genome shotgun (WGS) entry which is preliminary data.</text>
</comment>
<dbReference type="Gene3D" id="3.20.20.300">
    <property type="entry name" value="Glycoside hydrolase, family 3, N-terminal domain"/>
    <property type="match status" value="1"/>
</dbReference>
<dbReference type="SMART" id="SM01217">
    <property type="entry name" value="Fn3_like"/>
    <property type="match status" value="1"/>
</dbReference>
<dbReference type="Pfam" id="PF00933">
    <property type="entry name" value="Glyco_hydro_3"/>
    <property type="match status" value="1"/>
</dbReference>
<comment type="pathway">
    <text evidence="3">Glycan metabolism; cellulose degradation.</text>
</comment>
<dbReference type="InterPro" id="IPR026891">
    <property type="entry name" value="Fn3-like"/>
</dbReference>
<evidence type="ECO:0000256" key="17">
    <source>
        <dbReference type="ARBA" id="ARBA00041808"/>
    </source>
</evidence>
<evidence type="ECO:0000256" key="16">
    <source>
        <dbReference type="ARBA" id="ARBA00041601"/>
    </source>
</evidence>
<comment type="function">
    <text evidence="13">Beta-glucosidases are one of a number of cellulolytic enzymes involved in the degradation of cellulosic biomass. Catalyzes the last step releasing glucose from the inhibitory cellobiose.</text>
</comment>
<dbReference type="EC" id="3.2.1.21" evidence="5"/>